<comment type="caution">
    <text evidence="1">The sequence shown here is derived from an EMBL/GenBank/DDBJ whole genome shotgun (WGS) entry which is preliminary data.</text>
</comment>
<protein>
    <submittedName>
        <fullName evidence="1">Uncharacterized protein</fullName>
    </submittedName>
</protein>
<sequence>MDITALLSQVATDVEYSPYGLKNLGPAQIAEVRRALSAPALREAALAVLAALGEPFDHGLVPAETPRQMVCCESWYAVRTTDQEAVLEAFGYSSPIPVTMLMGHLAWRYDGGRYGGCLDHERVYVSPALNGWTLVLGIPSADYHRTGALAEGEEDPWRTKQMFADEAVHRALIHERCTEFSRRFGAAHHYFLNHGDSQTSWYIAENGEVVRAYEIELPQEQIGEPEAGYRLPHEPPPWSHDAFADIEHLSGTHEYAEKFFERCRQLKAEHNLPDTCDAYTIAGLRSVLPGKIGPGTEVVGRGVLARTACGGPA</sequence>
<keyword evidence="2" id="KW-1185">Reference proteome</keyword>
<evidence type="ECO:0000313" key="2">
    <source>
        <dbReference type="Proteomes" id="UP000256269"/>
    </source>
</evidence>
<name>A0A3E0HQS6_9PSEU</name>
<accession>A0A3E0HQS6</accession>
<gene>
    <name evidence="1" type="ORF">BCF44_105203</name>
</gene>
<proteinExistence type="predicted"/>
<dbReference type="EMBL" id="QUNO01000005">
    <property type="protein sequence ID" value="REH48345.1"/>
    <property type="molecule type" value="Genomic_DNA"/>
</dbReference>
<dbReference type="AlphaFoldDB" id="A0A3E0HQS6"/>
<organism evidence="1 2">
    <name type="scientific">Kutzneria buriramensis</name>
    <dbReference type="NCBI Taxonomy" id="1045776"/>
    <lineage>
        <taxon>Bacteria</taxon>
        <taxon>Bacillati</taxon>
        <taxon>Actinomycetota</taxon>
        <taxon>Actinomycetes</taxon>
        <taxon>Pseudonocardiales</taxon>
        <taxon>Pseudonocardiaceae</taxon>
        <taxon>Kutzneria</taxon>
    </lineage>
</organism>
<reference evidence="1 2" key="1">
    <citation type="submission" date="2018-08" db="EMBL/GenBank/DDBJ databases">
        <title>Genomic Encyclopedia of Archaeal and Bacterial Type Strains, Phase II (KMG-II): from individual species to whole genera.</title>
        <authorList>
            <person name="Goeker M."/>
        </authorList>
    </citation>
    <scope>NUCLEOTIDE SEQUENCE [LARGE SCALE GENOMIC DNA]</scope>
    <source>
        <strain evidence="1 2">DSM 45791</strain>
    </source>
</reference>
<dbReference type="OrthoDB" id="4512558at2"/>
<evidence type="ECO:0000313" key="1">
    <source>
        <dbReference type="EMBL" id="REH48345.1"/>
    </source>
</evidence>
<dbReference type="Proteomes" id="UP000256269">
    <property type="component" value="Unassembled WGS sequence"/>
</dbReference>
<dbReference type="RefSeq" id="WP_116175125.1">
    <property type="nucleotide sequence ID" value="NZ_CP144375.1"/>
</dbReference>